<evidence type="ECO:0000256" key="1">
    <source>
        <dbReference type="ARBA" id="ARBA00009437"/>
    </source>
</evidence>
<dbReference type="AlphaFoldDB" id="A0A084IHL6"/>
<dbReference type="STRING" id="1304275.C41B8_16064"/>
<comment type="similarity">
    <text evidence="1">Belongs to the LysR transcriptional regulatory family.</text>
</comment>
<sequence length="120" mass="13716">MRWNQSSVRWKRHYRRGQTLAWTVENAAGESVRIDPRPTFELSDGDAIMRAALNDRGLCQVPSSLARESIDNGDLVPVLEAQSAHEVPVHAVWPATRHLLPKMRLVVDEQLKQAPIWRTR</sequence>
<evidence type="ECO:0000313" key="3">
    <source>
        <dbReference type="EMBL" id="KEZ76200.1"/>
    </source>
</evidence>
<dbReference type="SUPFAM" id="SSF53850">
    <property type="entry name" value="Periplasmic binding protein-like II"/>
    <property type="match status" value="1"/>
</dbReference>
<dbReference type="GO" id="GO:0003700">
    <property type="term" value="F:DNA-binding transcription factor activity"/>
    <property type="evidence" value="ECO:0007669"/>
    <property type="project" value="TreeGrafter"/>
</dbReference>
<evidence type="ECO:0000259" key="2">
    <source>
        <dbReference type="Pfam" id="PF03466"/>
    </source>
</evidence>
<dbReference type="EMBL" id="APNK01000036">
    <property type="protein sequence ID" value="KEZ76200.1"/>
    <property type="molecule type" value="Genomic_DNA"/>
</dbReference>
<keyword evidence="4" id="KW-1185">Reference proteome</keyword>
<accession>A0A084IHL6</accession>
<comment type="caution">
    <text evidence="3">The sequence shown here is derived from an EMBL/GenBank/DDBJ whole genome shotgun (WGS) entry which is preliminary data.</text>
</comment>
<dbReference type="GO" id="GO:0006351">
    <property type="term" value="P:DNA-templated transcription"/>
    <property type="evidence" value="ECO:0007669"/>
    <property type="project" value="TreeGrafter"/>
</dbReference>
<dbReference type="eggNOG" id="COG0583">
    <property type="taxonomic scope" value="Bacteria"/>
</dbReference>
<dbReference type="PANTHER" id="PTHR30537:SF5">
    <property type="entry name" value="HTH-TYPE TRANSCRIPTIONAL ACTIVATOR TTDR-RELATED"/>
    <property type="match status" value="1"/>
</dbReference>
<gene>
    <name evidence="3" type="ORF">C41B8_16064</name>
</gene>
<protein>
    <submittedName>
        <fullName evidence="3">LysR family transcriptional regulator</fullName>
    </submittedName>
</protein>
<reference evidence="3 4" key="1">
    <citation type="submission" date="2013-03" db="EMBL/GenBank/DDBJ databases">
        <title>Salinisphaera hydrothermalis C41B8 Genome Sequencing.</title>
        <authorList>
            <person name="Li C."/>
            <person name="Lai Q."/>
            <person name="Shao Z."/>
        </authorList>
    </citation>
    <scope>NUCLEOTIDE SEQUENCE [LARGE SCALE GENOMIC DNA]</scope>
    <source>
        <strain evidence="3 4">C41B8</strain>
    </source>
</reference>
<evidence type="ECO:0000313" key="4">
    <source>
        <dbReference type="Proteomes" id="UP000028302"/>
    </source>
</evidence>
<dbReference type="InterPro" id="IPR058163">
    <property type="entry name" value="LysR-type_TF_proteobact-type"/>
</dbReference>
<dbReference type="GO" id="GO:0043565">
    <property type="term" value="F:sequence-specific DNA binding"/>
    <property type="evidence" value="ECO:0007669"/>
    <property type="project" value="TreeGrafter"/>
</dbReference>
<dbReference type="Pfam" id="PF03466">
    <property type="entry name" value="LysR_substrate"/>
    <property type="match status" value="1"/>
</dbReference>
<dbReference type="PANTHER" id="PTHR30537">
    <property type="entry name" value="HTH-TYPE TRANSCRIPTIONAL REGULATOR"/>
    <property type="match status" value="1"/>
</dbReference>
<proteinExistence type="inferred from homology"/>
<dbReference type="Proteomes" id="UP000028302">
    <property type="component" value="Unassembled WGS sequence"/>
</dbReference>
<dbReference type="InterPro" id="IPR005119">
    <property type="entry name" value="LysR_subst-bd"/>
</dbReference>
<feature type="domain" description="LysR substrate-binding" evidence="2">
    <location>
        <begin position="14"/>
        <end position="109"/>
    </location>
</feature>
<organism evidence="3 4">
    <name type="scientific">Salinisphaera hydrothermalis (strain C41B8)</name>
    <dbReference type="NCBI Taxonomy" id="1304275"/>
    <lineage>
        <taxon>Bacteria</taxon>
        <taxon>Pseudomonadati</taxon>
        <taxon>Pseudomonadota</taxon>
        <taxon>Gammaproteobacteria</taxon>
        <taxon>Salinisphaerales</taxon>
        <taxon>Salinisphaeraceae</taxon>
        <taxon>Salinisphaera</taxon>
    </lineage>
</organism>
<dbReference type="Gene3D" id="3.40.190.290">
    <property type="match status" value="1"/>
</dbReference>
<name>A0A084IHL6_SALHC</name>